<comment type="subcellular location">
    <subcellularLocation>
        <location evidence="3">Nucleus</location>
    </subcellularLocation>
</comment>
<gene>
    <name evidence="17" type="ORF">FGO68_gene17324</name>
</gene>
<reference evidence="17" key="1">
    <citation type="submission" date="2019-06" db="EMBL/GenBank/DDBJ databases">
        <authorList>
            <person name="Zheng W."/>
        </authorList>
    </citation>
    <scope>NUCLEOTIDE SEQUENCE</scope>
    <source>
        <strain evidence="17">QDHG01</strain>
    </source>
</reference>
<dbReference type="GO" id="GO:1990817">
    <property type="term" value="F:poly(A) RNA polymerase activity"/>
    <property type="evidence" value="ECO:0007669"/>
    <property type="project" value="UniProtKB-EC"/>
</dbReference>
<protein>
    <recommendedName>
        <fullName evidence="5">polynucleotide adenylyltransferase</fullName>
        <ecNumber evidence="5">2.7.7.19</ecNumber>
    </recommendedName>
</protein>
<dbReference type="InterPro" id="IPR007010">
    <property type="entry name" value="PolA_pol_RNA-bd_dom"/>
</dbReference>
<dbReference type="GO" id="GO:0003723">
    <property type="term" value="F:RNA binding"/>
    <property type="evidence" value="ECO:0007669"/>
    <property type="project" value="InterPro"/>
</dbReference>
<feature type="region of interest" description="Disordered" evidence="13">
    <location>
        <begin position="319"/>
        <end position="338"/>
    </location>
</feature>
<evidence type="ECO:0000256" key="8">
    <source>
        <dbReference type="ARBA" id="ARBA00022723"/>
    </source>
</evidence>
<dbReference type="PANTHER" id="PTHR10682">
    <property type="entry name" value="POLY A POLYMERASE"/>
    <property type="match status" value="1"/>
</dbReference>
<evidence type="ECO:0000256" key="3">
    <source>
        <dbReference type="ARBA" id="ARBA00004123"/>
    </source>
</evidence>
<dbReference type="SUPFAM" id="SSF55003">
    <property type="entry name" value="PAP/Archaeal CCA-adding enzyme, C-terminal domain"/>
    <property type="match status" value="1"/>
</dbReference>
<evidence type="ECO:0000259" key="14">
    <source>
        <dbReference type="Pfam" id="PF04926"/>
    </source>
</evidence>
<sequence>MKEKYKIFENNDENQKRLDVLTSIKQLINKWQEEYAISKKKTTEILNADVYSFGSFRMGVHFPQTDMDLICLFPLYITKDDFFNNFMPILQKTPEVEEVLDVIDSRVPILKLMYKGFQIDLLYAAIDPSLLQSKKSLIKVLKDEAVFNKLCQHTQNSLNGFKATENMLKQVPNIKRFRNTLRGVKLWAMRRGIYSHTFGYLGGISYAIMVAKICQDYPGLEVADLLYKFFEVYSEWKWLEAVSIKISKKKDKLNLNSLQVLNSVSNDPMIILTPVNNPKNSAYRVTQFTFETIIKELKRGFQLIKGLTPLTYKKIQTSLDQDETQPAADDESKPQEEVPKKQNWCQLFKKCRFFGNFNHFIKIDIVSHEEEAHRKWLGYVESTLRRLLIALNDNKDIQELRVYPRSFQRQETQLEQDKILEGFNHCDTYFIGIKFIVTQSDESANQFDLREPITHFCRLLEVWRVKKDINNLRIIHLIKSQLPHQLVNSF</sequence>
<comment type="cofactor">
    <cofactor evidence="1">
        <name>Mn(2+)</name>
        <dbReference type="ChEBI" id="CHEBI:29035"/>
    </cofactor>
</comment>
<dbReference type="EC" id="2.7.7.19" evidence="5"/>
<dbReference type="GO" id="GO:0005634">
    <property type="term" value="C:nucleus"/>
    <property type="evidence" value="ECO:0007669"/>
    <property type="project" value="UniProtKB-SubCell"/>
</dbReference>
<feature type="domain" description="Poly(A) polymerase central" evidence="15">
    <location>
        <begin position="177"/>
        <end position="306"/>
    </location>
</feature>
<comment type="similarity">
    <text evidence="4">Belongs to the poly(A) polymerase family.</text>
</comment>
<evidence type="ECO:0000256" key="9">
    <source>
        <dbReference type="ARBA" id="ARBA00022741"/>
    </source>
</evidence>
<dbReference type="CDD" id="cd05402">
    <property type="entry name" value="NT_PAP_TUTase"/>
    <property type="match status" value="1"/>
</dbReference>
<dbReference type="Proteomes" id="UP000785679">
    <property type="component" value="Unassembled WGS sequence"/>
</dbReference>
<dbReference type="InterPro" id="IPR043519">
    <property type="entry name" value="NT_sf"/>
</dbReference>
<dbReference type="PANTHER" id="PTHR10682:SF10">
    <property type="entry name" value="POLYNUCLEOTIDE ADENYLYLTRANSFERASE"/>
    <property type="match status" value="1"/>
</dbReference>
<dbReference type="SUPFAM" id="SSF81301">
    <property type="entry name" value="Nucleotidyltransferase"/>
    <property type="match status" value="1"/>
</dbReference>
<evidence type="ECO:0000256" key="11">
    <source>
        <dbReference type="ARBA" id="ARBA00022842"/>
    </source>
</evidence>
<dbReference type="GO" id="GO:0031123">
    <property type="term" value="P:RNA 3'-end processing"/>
    <property type="evidence" value="ECO:0007669"/>
    <property type="project" value="InterPro"/>
</dbReference>
<evidence type="ECO:0000313" key="18">
    <source>
        <dbReference type="Proteomes" id="UP000785679"/>
    </source>
</evidence>
<evidence type="ECO:0000256" key="2">
    <source>
        <dbReference type="ARBA" id="ARBA00001946"/>
    </source>
</evidence>
<keyword evidence="10" id="KW-0067">ATP-binding</keyword>
<keyword evidence="8" id="KW-0479">Metal-binding</keyword>
<dbReference type="SUPFAM" id="SSF81631">
    <property type="entry name" value="PAP/OAS1 substrate-binding domain"/>
    <property type="match status" value="1"/>
</dbReference>
<feature type="domain" description="Poly(A) polymerase RNA-binding" evidence="14">
    <location>
        <begin position="425"/>
        <end position="486"/>
    </location>
</feature>
<dbReference type="Pfam" id="PF04926">
    <property type="entry name" value="PAP_RNA-bind"/>
    <property type="match status" value="2"/>
</dbReference>
<evidence type="ECO:0000256" key="5">
    <source>
        <dbReference type="ARBA" id="ARBA00012388"/>
    </source>
</evidence>
<keyword evidence="18" id="KW-1185">Reference proteome</keyword>
<dbReference type="InterPro" id="IPR011068">
    <property type="entry name" value="NuclTrfase_I-like_C"/>
</dbReference>
<feature type="domain" description="Poly(A) polymerase nucleotidyltransferase" evidence="16">
    <location>
        <begin position="4"/>
        <end position="171"/>
    </location>
</feature>
<name>A0A8J8NS61_HALGN</name>
<evidence type="ECO:0000259" key="16">
    <source>
        <dbReference type="Pfam" id="PF20750"/>
    </source>
</evidence>
<proteinExistence type="inferred from homology"/>
<feature type="domain" description="Poly(A) polymerase RNA-binding" evidence="14">
    <location>
        <begin position="353"/>
        <end position="419"/>
    </location>
</feature>
<dbReference type="Gene3D" id="1.10.1410.10">
    <property type="match status" value="1"/>
</dbReference>
<keyword evidence="9" id="KW-0547">Nucleotide-binding</keyword>
<dbReference type="GO" id="GO:0046872">
    <property type="term" value="F:metal ion binding"/>
    <property type="evidence" value="ECO:0007669"/>
    <property type="project" value="UniProtKB-KW"/>
</dbReference>
<evidence type="ECO:0000256" key="6">
    <source>
        <dbReference type="ARBA" id="ARBA00022664"/>
    </source>
</evidence>
<dbReference type="InterPro" id="IPR048840">
    <property type="entry name" value="PolA_pol_NTPase"/>
</dbReference>
<comment type="caution">
    <text evidence="17">The sequence shown here is derived from an EMBL/GenBank/DDBJ whole genome shotgun (WGS) entry which is preliminary data.</text>
</comment>
<dbReference type="Pfam" id="PF04928">
    <property type="entry name" value="PAP_central"/>
    <property type="match status" value="1"/>
</dbReference>
<accession>A0A8J8NS61</accession>
<evidence type="ECO:0000313" key="17">
    <source>
        <dbReference type="EMBL" id="TNV80962.1"/>
    </source>
</evidence>
<dbReference type="OrthoDB" id="412748at2759"/>
<dbReference type="GO" id="GO:0006397">
    <property type="term" value="P:mRNA processing"/>
    <property type="evidence" value="ECO:0007669"/>
    <property type="project" value="UniProtKB-KW"/>
</dbReference>
<dbReference type="EMBL" id="RRYP01006784">
    <property type="protein sequence ID" value="TNV80962.1"/>
    <property type="molecule type" value="Genomic_DNA"/>
</dbReference>
<evidence type="ECO:0000256" key="4">
    <source>
        <dbReference type="ARBA" id="ARBA00010912"/>
    </source>
</evidence>
<evidence type="ECO:0000259" key="15">
    <source>
        <dbReference type="Pfam" id="PF04928"/>
    </source>
</evidence>
<keyword evidence="6" id="KW-0507">mRNA processing</keyword>
<dbReference type="AlphaFoldDB" id="A0A8J8NS61"/>
<dbReference type="Gene3D" id="3.30.70.590">
    <property type="entry name" value="Poly(A) polymerase predicted RNA binding domain"/>
    <property type="match status" value="1"/>
</dbReference>
<keyword evidence="7" id="KW-0808">Transferase</keyword>
<evidence type="ECO:0000256" key="1">
    <source>
        <dbReference type="ARBA" id="ARBA00001936"/>
    </source>
</evidence>
<dbReference type="Gene3D" id="3.30.460.10">
    <property type="entry name" value="Beta Polymerase, domain 2"/>
    <property type="match status" value="1"/>
</dbReference>
<evidence type="ECO:0000256" key="10">
    <source>
        <dbReference type="ARBA" id="ARBA00022840"/>
    </source>
</evidence>
<evidence type="ECO:0000256" key="12">
    <source>
        <dbReference type="ARBA" id="ARBA00023242"/>
    </source>
</evidence>
<dbReference type="InterPro" id="IPR007012">
    <property type="entry name" value="PolA_pol_cen_dom"/>
</dbReference>
<comment type="cofactor">
    <cofactor evidence="2">
        <name>Mg(2+)</name>
        <dbReference type="ChEBI" id="CHEBI:18420"/>
    </cofactor>
</comment>
<evidence type="ECO:0000256" key="13">
    <source>
        <dbReference type="SAM" id="MobiDB-lite"/>
    </source>
</evidence>
<evidence type="ECO:0000256" key="7">
    <source>
        <dbReference type="ARBA" id="ARBA00022679"/>
    </source>
</evidence>
<organism evidence="17 18">
    <name type="scientific">Halteria grandinella</name>
    <dbReference type="NCBI Taxonomy" id="5974"/>
    <lineage>
        <taxon>Eukaryota</taxon>
        <taxon>Sar</taxon>
        <taxon>Alveolata</taxon>
        <taxon>Ciliophora</taxon>
        <taxon>Intramacronucleata</taxon>
        <taxon>Spirotrichea</taxon>
        <taxon>Stichotrichia</taxon>
        <taxon>Sporadotrichida</taxon>
        <taxon>Halteriidae</taxon>
        <taxon>Halteria</taxon>
    </lineage>
</organism>
<dbReference type="GO" id="GO:0005524">
    <property type="term" value="F:ATP binding"/>
    <property type="evidence" value="ECO:0007669"/>
    <property type="project" value="UniProtKB-KW"/>
</dbReference>
<keyword evidence="12" id="KW-0539">Nucleus</keyword>
<keyword evidence="11" id="KW-0460">Magnesium</keyword>
<dbReference type="Pfam" id="PF20750">
    <property type="entry name" value="PAP_NTPase"/>
    <property type="match status" value="1"/>
</dbReference>